<protein>
    <submittedName>
        <fullName evidence="1">Uncharacterized protein</fullName>
    </submittedName>
</protein>
<organism evidence="1">
    <name type="scientific">Pararge aegeria</name>
    <name type="common">speckled wood butterfly</name>
    <dbReference type="NCBI Taxonomy" id="116150"/>
    <lineage>
        <taxon>Eukaryota</taxon>
        <taxon>Metazoa</taxon>
        <taxon>Ecdysozoa</taxon>
        <taxon>Arthropoda</taxon>
        <taxon>Hexapoda</taxon>
        <taxon>Insecta</taxon>
        <taxon>Pterygota</taxon>
        <taxon>Neoptera</taxon>
        <taxon>Endopterygota</taxon>
        <taxon>Lepidoptera</taxon>
        <taxon>Glossata</taxon>
        <taxon>Ditrysia</taxon>
        <taxon>Papilionoidea</taxon>
        <taxon>Nymphalidae</taxon>
        <taxon>Satyrinae</taxon>
        <taxon>Satyrini</taxon>
        <taxon>Parargina</taxon>
        <taxon>Pararge</taxon>
    </lineage>
</organism>
<proteinExistence type="predicted"/>
<accession>S4NPR5</accession>
<feature type="non-terminal residue" evidence="1">
    <location>
        <position position="1"/>
    </location>
</feature>
<reference evidence="1" key="1">
    <citation type="journal article" date="2013" name="BMC Genomics">
        <title>Unscrambling butterfly oogenesis.</title>
        <authorList>
            <person name="Carter J.M."/>
            <person name="Baker S.C."/>
            <person name="Pink R."/>
            <person name="Carter D.R."/>
            <person name="Collins A."/>
            <person name="Tomlin J."/>
            <person name="Gibbs M."/>
            <person name="Breuker C.J."/>
        </authorList>
    </citation>
    <scope>NUCLEOTIDE SEQUENCE</scope>
    <source>
        <tissue evidence="1">Ovary</tissue>
    </source>
</reference>
<sequence>KNYEYVQLCYILFLRVLKTFTVQEYDWSSKLSPHEVLRVGNILIRSTEIGLHFNLDMLIRKSSETISIM</sequence>
<dbReference type="AlphaFoldDB" id="S4NPR5"/>
<dbReference type="EMBL" id="GAIX01011789">
    <property type="protein sequence ID" value="JAA80771.1"/>
    <property type="molecule type" value="Transcribed_RNA"/>
</dbReference>
<evidence type="ECO:0000313" key="1">
    <source>
        <dbReference type="EMBL" id="JAA80771.1"/>
    </source>
</evidence>
<name>S4NPR5_9NEOP</name>
<reference evidence="1" key="2">
    <citation type="submission" date="2013-05" db="EMBL/GenBank/DDBJ databases">
        <authorList>
            <person name="Carter J.-M."/>
            <person name="Baker S.C."/>
            <person name="Pink R."/>
            <person name="Carter D.R.F."/>
            <person name="Collins A."/>
            <person name="Tomlin J."/>
            <person name="Gibbs M."/>
            <person name="Breuker C.J."/>
        </authorList>
    </citation>
    <scope>NUCLEOTIDE SEQUENCE</scope>
    <source>
        <tissue evidence="1">Ovary</tissue>
    </source>
</reference>